<protein>
    <submittedName>
        <fullName evidence="1">Uncharacterized protein</fullName>
    </submittedName>
</protein>
<proteinExistence type="predicted"/>
<organism evidence="1 2">
    <name type="scientific">Pristionchus entomophagus</name>
    <dbReference type="NCBI Taxonomy" id="358040"/>
    <lineage>
        <taxon>Eukaryota</taxon>
        <taxon>Metazoa</taxon>
        <taxon>Ecdysozoa</taxon>
        <taxon>Nematoda</taxon>
        <taxon>Chromadorea</taxon>
        <taxon>Rhabditida</taxon>
        <taxon>Rhabditina</taxon>
        <taxon>Diplogasteromorpha</taxon>
        <taxon>Diplogasteroidea</taxon>
        <taxon>Neodiplogasteridae</taxon>
        <taxon>Pristionchus</taxon>
    </lineage>
</organism>
<accession>A0AAV5T136</accession>
<name>A0AAV5T136_9BILA</name>
<dbReference type="Proteomes" id="UP001432027">
    <property type="component" value="Unassembled WGS sequence"/>
</dbReference>
<evidence type="ECO:0000313" key="2">
    <source>
        <dbReference type="Proteomes" id="UP001432027"/>
    </source>
</evidence>
<dbReference type="AlphaFoldDB" id="A0AAV5T136"/>
<keyword evidence="2" id="KW-1185">Reference proteome</keyword>
<comment type="caution">
    <text evidence="1">The sequence shown here is derived from an EMBL/GenBank/DDBJ whole genome shotgun (WGS) entry which is preliminary data.</text>
</comment>
<reference evidence="1" key="1">
    <citation type="submission" date="2023-10" db="EMBL/GenBank/DDBJ databases">
        <title>Genome assembly of Pristionchus species.</title>
        <authorList>
            <person name="Yoshida K."/>
            <person name="Sommer R.J."/>
        </authorList>
    </citation>
    <scope>NUCLEOTIDE SEQUENCE</scope>
    <source>
        <strain evidence="1">RS0144</strain>
    </source>
</reference>
<feature type="non-terminal residue" evidence="1">
    <location>
        <position position="1"/>
    </location>
</feature>
<evidence type="ECO:0000313" key="1">
    <source>
        <dbReference type="EMBL" id="GMS88939.1"/>
    </source>
</evidence>
<feature type="non-terminal residue" evidence="1">
    <location>
        <position position="161"/>
    </location>
</feature>
<dbReference type="EMBL" id="BTSX01000003">
    <property type="protein sequence ID" value="GMS88939.1"/>
    <property type="molecule type" value="Genomic_DNA"/>
</dbReference>
<gene>
    <name evidence="1" type="ORF">PENTCL1PPCAC_11114</name>
</gene>
<sequence>LFICNSSSGLLHDPSISVEIPNATSTKLDYAGELFGMYFYTKKKGIFLEQNYMLVFVDIPTFSFRVIRETETPNVKFCHRQPHYLMKTGMFASSWIIRSFYAEEIENPVTLNLTGVSFDDSLLIFKDEKLFILRKGRKEWREMTDNVVLIQNPDLDEKCVS</sequence>